<comment type="caution">
    <text evidence="1">The sequence shown here is derived from an EMBL/GenBank/DDBJ whole genome shotgun (WGS) entry which is preliminary data.</text>
</comment>
<name>A0ACC0DS61_9BASI</name>
<reference evidence="1 2" key="3">
    <citation type="journal article" date="2022" name="Microbiol. Spectr.">
        <title>Folding features and dynamics of 3D genome architecture in plant fungal pathogens.</title>
        <authorList>
            <person name="Xia C."/>
        </authorList>
    </citation>
    <scope>NUCLEOTIDE SEQUENCE [LARGE SCALE GENOMIC DNA]</scope>
    <source>
        <strain evidence="1 2">93-210</strain>
    </source>
</reference>
<reference evidence="2" key="1">
    <citation type="journal article" date="2018" name="BMC Genomics">
        <title>Genomic insights into host adaptation between the wheat stripe rust pathogen (Puccinia striiformis f. sp. tritici) and the barley stripe rust pathogen (Puccinia striiformis f. sp. hordei).</title>
        <authorList>
            <person name="Xia C."/>
            <person name="Wang M."/>
            <person name="Yin C."/>
            <person name="Cornejo O.E."/>
            <person name="Hulbert S.H."/>
            <person name="Chen X."/>
        </authorList>
    </citation>
    <scope>NUCLEOTIDE SEQUENCE [LARGE SCALE GENOMIC DNA]</scope>
    <source>
        <strain evidence="2">93-210</strain>
    </source>
</reference>
<proteinExistence type="predicted"/>
<evidence type="ECO:0000313" key="2">
    <source>
        <dbReference type="Proteomes" id="UP001060170"/>
    </source>
</evidence>
<evidence type="ECO:0000313" key="1">
    <source>
        <dbReference type="EMBL" id="KAI7938390.1"/>
    </source>
</evidence>
<protein>
    <submittedName>
        <fullName evidence="1">Uncharacterized protein</fullName>
    </submittedName>
</protein>
<gene>
    <name evidence="1" type="ORF">MJO28_015310</name>
</gene>
<organism evidence="1 2">
    <name type="scientific">Puccinia striiformis f. sp. tritici</name>
    <dbReference type="NCBI Taxonomy" id="168172"/>
    <lineage>
        <taxon>Eukaryota</taxon>
        <taxon>Fungi</taxon>
        <taxon>Dikarya</taxon>
        <taxon>Basidiomycota</taxon>
        <taxon>Pucciniomycotina</taxon>
        <taxon>Pucciniomycetes</taxon>
        <taxon>Pucciniales</taxon>
        <taxon>Pucciniaceae</taxon>
        <taxon>Puccinia</taxon>
    </lineage>
</organism>
<accession>A0ACC0DS61</accession>
<keyword evidence="2" id="KW-1185">Reference proteome</keyword>
<sequence length="337" mass="36412">MGSPAFTHLSGKSAASLEISTMSTTNLACGHILEPDEKIILISFSLYSKSPKAIPAVGDDFGRLVLLEHKQEHHIVVNVRETSVQDIYTKVICSIDRILVELGGTGVELSGYQSVGEAIVREGIWVIDLSNCPYPFSAFSGVHTLPFLTDSMVDYLCSAIQDDGAARLRVSASLPATEIPAQLNPAMPTKHKQLKAVCQCVTHGCGAFAYLDNEEKHQPGVQLSLNTVKSHRLDDAKANLARADIPTHLDAKPPNFAEELSSLSLGTLSPASSSRLGPTTHASPQSVDSSQGQTLSNQQAPNQLQEPLNQYNPIYDCSLIPHTLNPIPRRFAQVKIK</sequence>
<dbReference type="EMBL" id="CM045880">
    <property type="protein sequence ID" value="KAI7938390.1"/>
    <property type="molecule type" value="Genomic_DNA"/>
</dbReference>
<reference evidence="2" key="2">
    <citation type="journal article" date="2018" name="Mol. Plant Microbe Interact.">
        <title>Genome sequence resources for the wheat stripe rust pathogen (Puccinia striiformis f. sp. tritici) and the barley stripe rust pathogen (Puccinia striiformis f. sp. hordei).</title>
        <authorList>
            <person name="Xia C."/>
            <person name="Wang M."/>
            <person name="Yin C."/>
            <person name="Cornejo O.E."/>
            <person name="Hulbert S.H."/>
            <person name="Chen X."/>
        </authorList>
    </citation>
    <scope>NUCLEOTIDE SEQUENCE [LARGE SCALE GENOMIC DNA]</scope>
    <source>
        <strain evidence="2">93-210</strain>
    </source>
</reference>
<dbReference type="Proteomes" id="UP001060170">
    <property type="component" value="Chromosome 16"/>
</dbReference>